<evidence type="ECO:0000313" key="4">
    <source>
        <dbReference type="Proteomes" id="UP000003527"/>
    </source>
</evidence>
<dbReference type="Gene3D" id="1.20.120.1220">
    <property type="match status" value="1"/>
</dbReference>
<reference evidence="3 4" key="1">
    <citation type="submission" date="2011-08" db="EMBL/GenBank/DDBJ databases">
        <title>The Genome Sequence of Oribacterium sp. ACB7.</title>
        <authorList>
            <consortium name="The Broad Institute Genome Sequencing Platform"/>
            <person name="Earl A."/>
            <person name="Ward D."/>
            <person name="Feldgarden M."/>
            <person name="Gevers D."/>
            <person name="Sizova M."/>
            <person name="Hazen A."/>
            <person name="Epstein S."/>
            <person name="Young S.K."/>
            <person name="Zeng Q."/>
            <person name="Gargeya S."/>
            <person name="Fitzgerald M."/>
            <person name="Haas B."/>
            <person name="Abouelleil A."/>
            <person name="Alvarado L."/>
            <person name="Arachchi H.M."/>
            <person name="Berlin A."/>
            <person name="Brown A."/>
            <person name="Chapman S.B."/>
            <person name="Chen Z."/>
            <person name="Dunbar C."/>
            <person name="Freedman E."/>
            <person name="Gearin G."/>
            <person name="Gellesch M."/>
            <person name="Goldberg J."/>
            <person name="Griggs A."/>
            <person name="Gujja S."/>
            <person name="Heiman D."/>
            <person name="Howarth C."/>
            <person name="Larson L."/>
            <person name="Lui A."/>
            <person name="MacDonald P.J.P."/>
            <person name="Montmayeur A."/>
            <person name="Murphy C."/>
            <person name="Neiman D."/>
            <person name="Pearson M."/>
            <person name="Priest M."/>
            <person name="Roberts A."/>
            <person name="Saif S."/>
            <person name="Shea T."/>
            <person name="Shenoy N."/>
            <person name="Sisk P."/>
            <person name="Stolte C."/>
            <person name="Sykes S."/>
            <person name="Wortman J."/>
            <person name="Nusbaum C."/>
            <person name="Birren B."/>
        </authorList>
    </citation>
    <scope>NUCLEOTIDE SEQUENCE [LARGE SCALE GENOMIC DNA]</scope>
    <source>
        <strain evidence="3 4">ACB7</strain>
    </source>
</reference>
<accession>G9WWH9</accession>
<feature type="transmembrane region" description="Helical" evidence="1">
    <location>
        <begin position="37"/>
        <end position="54"/>
    </location>
</feature>
<feature type="transmembrane region" description="Helical" evidence="1">
    <location>
        <begin position="66"/>
        <end position="84"/>
    </location>
</feature>
<dbReference type="RefSeq" id="WP_009537050.1">
    <property type="nucleotide sequence ID" value="NZ_JH414505.1"/>
</dbReference>
<dbReference type="GO" id="GO:0004190">
    <property type="term" value="F:aspartic-type endopeptidase activity"/>
    <property type="evidence" value="ECO:0007669"/>
    <property type="project" value="InterPro"/>
</dbReference>
<dbReference type="HOGENOM" id="CLU_057101_10_0_9"/>
<evidence type="ECO:0000313" key="3">
    <source>
        <dbReference type="EMBL" id="EHL09848.1"/>
    </source>
</evidence>
<feature type="domain" description="Prepilin type IV endopeptidase peptidase" evidence="2">
    <location>
        <begin position="13"/>
        <end position="124"/>
    </location>
</feature>
<keyword evidence="1" id="KW-0472">Membrane</keyword>
<feature type="transmembrane region" description="Helical" evidence="1">
    <location>
        <begin position="112"/>
        <end position="132"/>
    </location>
</feature>
<name>G9WWH9_9FIRM</name>
<evidence type="ECO:0000256" key="1">
    <source>
        <dbReference type="SAM" id="Phobius"/>
    </source>
</evidence>
<organism evidence="3 4">
    <name type="scientific">Oribacterium asaccharolyticum ACB7</name>
    <dbReference type="NCBI Taxonomy" id="796944"/>
    <lineage>
        <taxon>Bacteria</taxon>
        <taxon>Bacillati</taxon>
        <taxon>Bacillota</taxon>
        <taxon>Clostridia</taxon>
        <taxon>Lachnospirales</taxon>
        <taxon>Lachnospiraceae</taxon>
        <taxon>Oribacterium</taxon>
    </lineage>
</organism>
<feature type="transmembrane region" description="Helical" evidence="1">
    <location>
        <begin position="144"/>
        <end position="164"/>
    </location>
</feature>
<feature type="transmembrane region" description="Helical" evidence="1">
    <location>
        <begin position="6"/>
        <end position="25"/>
    </location>
</feature>
<gene>
    <name evidence="3" type="ORF">HMPREF9624_01263</name>
</gene>
<keyword evidence="1" id="KW-0812">Transmembrane</keyword>
<proteinExistence type="predicted"/>
<dbReference type="Proteomes" id="UP000003527">
    <property type="component" value="Unassembled WGS sequence"/>
</dbReference>
<dbReference type="Pfam" id="PF01478">
    <property type="entry name" value="Peptidase_A24"/>
    <property type="match status" value="1"/>
</dbReference>
<dbReference type="PATRIC" id="fig|796944.3.peg.2007"/>
<dbReference type="InterPro" id="IPR000045">
    <property type="entry name" value="Prepilin_IV_endopep_pep"/>
</dbReference>
<dbReference type="AlphaFoldDB" id="G9WWH9"/>
<keyword evidence="4" id="KW-1185">Reference proteome</keyword>
<sequence length="167" mass="19631">MSILFFIFLLKTILFYSFFLFSILWDFRKKSLPKLLLLFYSLVGVPFFLFSLWQDFFQGPFQLSLPFLYSFYPLLFSFLLFLFAKCSKGALGCGDGLFLLCCAFYLNYKSFLFLFLSGLICSALVSMLLFLFSIKMKKNWKNMSFPFIPCFIPAGVYFFVLLFTPRT</sequence>
<comment type="caution">
    <text evidence="3">The sequence shown here is derived from an EMBL/GenBank/DDBJ whole genome shotgun (WGS) entry which is preliminary data.</text>
</comment>
<dbReference type="GO" id="GO:0016020">
    <property type="term" value="C:membrane"/>
    <property type="evidence" value="ECO:0007669"/>
    <property type="project" value="InterPro"/>
</dbReference>
<evidence type="ECO:0000259" key="2">
    <source>
        <dbReference type="Pfam" id="PF01478"/>
    </source>
</evidence>
<protein>
    <recommendedName>
        <fullName evidence="2">Prepilin type IV endopeptidase peptidase domain-containing protein</fullName>
    </recommendedName>
</protein>
<feature type="transmembrane region" description="Helical" evidence="1">
    <location>
        <begin position="89"/>
        <end position="106"/>
    </location>
</feature>
<dbReference type="EMBL" id="AFZD01000020">
    <property type="protein sequence ID" value="EHL09848.1"/>
    <property type="molecule type" value="Genomic_DNA"/>
</dbReference>
<keyword evidence="1" id="KW-1133">Transmembrane helix</keyword>